<accession>A0A2S5DKE2</accession>
<evidence type="ECO:0008006" key="3">
    <source>
        <dbReference type="Google" id="ProtNLM"/>
    </source>
</evidence>
<reference evidence="2" key="1">
    <citation type="submission" date="2018-02" db="EMBL/GenBank/DDBJ databases">
        <authorList>
            <person name="O'Hara-Hanley K."/>
            <person name="Soby S."/>
        </authorList>
    </citation>
    <scope>NUCLEOTIDE SEQUENCE [LARGE SCALE GENOMIC DNA]</scope>
    <source>
        <strain evidence="2">MWU14-2602</strain>
    </source>
</reference>
<gene>
    <name evidence="1" type="ORF">C2I19_02725</name>
</gene>
<dbReference type="AlphaFoldDB" id="A0A2S5DKE2"/>
<keyword evidence="2" id="KW-1185">Reference proteome</keyword>
<comment type="caution">
    <text evidence="1">The sequence shown here is derived from an EMBL/GenBank/DDBJ whole genome shotgun (WGS) entry which is preliminary data.</text>
</comment>
<organism evidence="1 2">
    <name type="scientific">Chromobacterium alticapitis</name>
    <dbReference type="NCBI Taxonomy" id="2073169"/>
    <lineage>
        <taxon>Bacteria</taxon>
        <taxon>Pseudomonadati</taxon>
        <taxon>Pseudomonadota</taxon>
        <taxon>Betaproteobacteria</taxon>
        <taxon>Neisseriales</taxon>
        <taxon>Chromobacteriaceae</taxon>
        <taxon>Chromobacterium</taxon>
    </lineage>
</organism>
<proteinExistence type="predicted"/>
<dbReference type="EMBL" id="PQWB01000011">
    <property type="protein sequence ID" value="POZ63565.1"/>
    <property type="molecule type" value="Genomic_DNA"/>
</dbReference>
<name>A0A2S5DKE2_9NEIS</name>
<protein>
    <recommendedName>
        <fullName evidence="3">DUF4243 domain-containing protein</fullName>
    </recommendedName>
</protein>
<evidence type="ECO:0000313" key="2">
    <source>
        <dbReference type="Proteomes" id="UP000237082"/>
    </source>
</evidence>
<evidence type="ECO:0000313" key="1">
    <source>
        <dbReference type="EMBL" id="POZ63565.1"/>
    </source>
</evidence>
<dbReference type="Proteomes" id="UP000237082">
    <property type="component" value="Unassembled WGS sequence"/>
</dbReference>
<sequence>MVISDYGEESQLEQAMLKDLLIELLPYGGSYRGGLSNHLPMVLAALDELGASEAELRLFAARRGHLEAVPDDGRDIADTAGWLGERASEGAWRRRLAWERERGEWQALWLSRVRQVLAAPASASFHGAIRLAYALRSEAEAEVDAALAYALSHWQPLALPGRASAPRSLAEVLRDWRDHPLSSPDDGKLIMDDIERALALPELPDRLPPGLLAGAREQRRIARQLFLARRSFDMLHLMTGWEAVLSLARGHGLGDAPDSAALQMQAALLGMYIYNGCPDLSGRLAGSQADIGEIAAMARAQPDDHSVKLALSCLRLAELDDDEAWLALAADVAAHGWRGRAAV</sequence>